<evidence type="ECO:0000313" key="2">
    <source>
        <dbReference type="Proteomes" id="UP001158416"/>
    </source>
</evidence>
<dbReference type="Proteomes" id="UP001158416">
    <property type="component" value="Unassembled WGS sequence"/>
</dbReference>
<dbReference type="EMBL" id="JAOCAP010000020">
    <property type="protein sequence ID" value="MDH1321167.1"/>
    <property type="molecule type" value="Genomic_DNA"/>
</dbReference>
<protein>
    <submittedName>
        <fullName evidence="1">Uncharacterized protein</fullName>
    </submittedName>
</protein>
<proteinExistence type="predicted"/>
<dbReference type="RefSeq" id="WP_280030331.1">
    <property type="nucleotide sequence ID" value="NZ_JAOCAP010000020.1"/>
</dbReference>
<comment type="caution">
    <text evidence="1">The sequence shown here is derived from an EMBL/GenBank/DDBJ whole genome shotgun (WGS) entry which is preliminary data.</text>
</comment>
<reference evidence="1" key="1">
    <citation type="submission" date="2022-09" db="EMBL/GenBank/DDBJ databases">
        <title>Intensive care unit water sources are persistently colonized with multi-drug resistant bacteria and are the site of extensive horizontal gene transfer of antibiotic resistance genes.</title>
        <authorList>
            <person name="Diorio-Toth L."/>
        </authorList>
    </citation>
    <scope>NUCLEOTIDE SEQUENCE</scope>
    <source>
        <strain evidence="1">GD03936</strain>
    </source>
</reference>
<sequence length="130" mass="14355">MKKEACMFCGSPATLLCDGRLGYPPKVIDGQEFIDPLHPYTCDAPMCSSCAVQQARMHLCSRGKGCLIDTVDYCPICIRDLPAYPQTVHRLIYSPGQAVTIRRAHWAGFSNEYQNGLKLEQGGGQQCLDL</sequence>
<organism evidence="1 2">
    <name type="scientific">Enterobacter bugandensis</name>
    <dbReference type="NCBI Taxonomy" id="881260"/>
    <lineage>
        <taxon>Bacteria</taxon>
        <taxon>Pseudomonadati</taxon>
        <taxon>Pseudomonadota</taxon>
        <taxon>Gammaproteobacteria</taxon>
        <taxon>Enterobacterales</taxon>
        <taxon>Enterobacteriaceae</taxon>
        <taxon>Enterobacter</taxon>
    </lineage>
</organism>
<name>A0AA42TSB5_9ENTR</name>
<dbReference type="AlphaFoldDB" id="A0AA42TSB5"/>
<evidence type="ECO:0000313" key="1">
    <source>
        <dbReference type="EMBL" id="MDH1321167.1"/>
    </source>
</evidence>
<gene>
    <name evidence="1" type="ORF">N5C39_22610</name>
</gene>
<accession>A0AA42TSB5</accession>